<dbReference type="SUPFAM" id="SSF46689">
    <property type="entry name" value="Homeodomain-like"/>
    <property type="match status" value="1"/>
</dbReference>
<dbReference type="InterPro" id="IPR036271">
    <property type="entry name" value="Tet_transcr_reg_TetR-rel_C_sf"/>
</dbReference>
<dbReference type="Pfam" id="PF00440">
    <property type="entry name" value="TetR_N"/>
    <property type="match status" value="1"/>
</dbReference>
<evidence type="ECO:0000313" key="6">
    <source>
        <dbReference type="EMBL" id="TWP50719.1"/>
    </source>
</evidence>
<evidence type="ECO:0000256" key="2">
    <source>
        <dbReference type="ARBA" id="ARBA00023125"/>
    </source>
</evidence>
<sequence length="206" mass="23342">MEIEGRSARKRRAIVEAARTVFLRSGYAGASMDEVAALAEVSKQTVYKHFADKERLFTEIIVGDIKTTEERSDEIIESLPASDDIDGDLRALGRQIVVNVMQPRLVRLRRIIIGEVDRFPDVARTWFDSAPGRSYAMLADRFGTLHSRGLLHTPDPMLAAQHFLWLVLSIPMNKAMFEVDENPFTPEELERFADEGVRVFMAAYGR</sequence>
<dbReference type="FunFam" id="1.10.10.60:FF:000141">
    <property type="entry name" value="TetR family transcriptional regulator"/>
    <property type="match status" value="1"/>
</dbReference>
<evidence type="ECO:0000256" key="1">
    <source>
        <dbReference type="ARBA" id="ARBA00023015"/>
    </source>
</evidence>
<dbReference type="Pfam" id="PF14246">
    <property type="entry name" value="TetR_C_7"/>
    <property type="match status" value="1"/>
</dbReference>
<dbReference type="PANTHER" id="PTHR30055:SF146">
    <property type="entry name" value="HTH-TYPE TRANSCRIPTIONAL DUAL REGULATOR CECR"/>
    <property type="match status" value="1"/>
</dbReference>
<dbReference type="GO" id="GO:0045892">
    <property type="term" value="P:negative regulation of DNA-templated transcription"/>
    <property type="evidence" value="ECO:0007669"/>
    <property type="project" value="UniProtKB-ARBA"/>
</dbReference>
<dbReference type="GO" id="GO:0003700">
    <property type="term" value="F:DNA-binding transcription factor activity"/>
    <property type="evidence" value="ECO:0007669"/>
    <property type="project" value="TreeGrafter"/>
</dbReference>
<evidence type="ECO:0000256" key="3">
    <source>
        <dbReference type="ARBA" id="ARBA00023163"/>
    </source>
</evidence>
<keyword evidence="3" id="KW-0804">Transcription</keyword>
<feature type="DNA-binding region" description="H-T-H motif" evidence="4">
    <location>
        <begin position="31"/>
        <end position="50"/>
    </location>
</feature>
<dbReference type="InterPro" id="IPR009057">
    <property type="entry name" value="Homeodomain-like_sf"/>
</dbReference>
<accession>A0A563ESR6</accession>
<dbReference type="OrthoDB" id="7186128at2"/>
<evidence type="ECO:0000256" key="4">
    <source>
        <dbReference type="PROSITE-ProRule" id="PRU00335"/>
    </source>
</evidence>
<dbReference type="InterPro" id="IPR039536">
    <property type="entry name" value="TetR_C_Proteobacteria"/>
</dbReference>
<feature type="domain" description="HTH tetR-type" evidence="5">
    <location>
        <begin position="8"/>
        <end position="68"/>
    </location>
</feature>
<protein>
    <submittedName>
        <fullName evidence="6">TetR/AcrR family transcriptional regulator</fullName>
    </submittedName>
</protein>
<keyword evidence="7" id="KW-1185">Reference proteome</keyword>
<dbReference type="Proteomes" id="UP000316639">
    <property type="component" value="Unassembled WGS sequence"/>
</dbReference>
<dbReference type="AlphaFoldDB" id="A0A563ESR6"/>
<dbReference type="GO" id="GO:0000976">
    <property type="term" value="F:transcription cis-regulatory region binding"/>
    <property type="evidence" value="ECO:0007669"/>
    <property type="project" value="TreeGrafter"/>
</dbReference>
<keyword evidence="1" id="KW-0805">Transcription regulation</keyword>
<reference evidence="6 7" key="1">
    <citation type="submission" date="2019-07" db="EMBL/GenBank/DDBJ databases">
        <title>Lentzea xizangensis sp. nov., isolated from Qinghai-Tibetan Plateau Soils.</title>
        <authorList>
            <person name="Huang J."/>
        </authorList>
    </citation>
    <scope>NUCLEOTIDE SEQUENCE [LARGE SCALE GENOMIC DNA]</scope>
    <source>
        <strain evidence="6 7">FXJ1.1311</strain>
    </source>
</reference>
<dbReference type="InterPro" id="IPR001647">
    <property type="entry name" value="HTH_TetR"/>
</dbReference>
<dbReference type="PRINTS" id="PR00455">
    <property type="entry name" value="HTHTETR"/>
</dbReference>
<organism evidence="6 7">
    <name type="scientific">Lentzea tibetensis</name>
    <dbReference type="NCBI Taxonomy" id="2591470"/>
    <lineage>
        <taxon>Bacteria</taxon>
        <taxon>Bacillati</taxon>
        <taxon>Actinomycetota</taxon>
        <taxon>Actinomycetes</taxon>
        <taxon>Pseudonocardiales</taxon>
        <taxon>Pseudonocardiaceae</taxon>
        <taxon>Lentzea</taxon>
    </lineage>
</organism>
<dbReference type="PANTHER" id="PTHR30055">
    <property type="entry name" value="HTH-TYPE TRANSCRIPTIONAL REGULATOR RUTR"/>
    <property type="match status" value="1"/>
</dbReference>
<dbReference type="Gene3D" id="1.10.357.10">
    <property type="entry name" value="Tetracycline Repressor, domain 2"/>
    <property type="match status" value="1"/>
</dbReference>
<dbReference type="SUPFAM" id="SSF48498">
    <property type="entry name" value="Tetracyclin repressor-like, C-terminal domain"/>
    <property type="match status" value="1"/>
</dbReference>
<name>A0A563ESR6_9PSEU</name>
<evidence type="ECO:0000259" key="5">
    <source>
        <dbReference type="PROSITE" id="PS50977"/>
    </source>
</evidence>
<dbReference type="InterPro" id="IPR050109">
    <property type="entry name" value="HTH-type_TetR-like_transc_reg"/>
</dbReference>
<dbReference type="RefSeq" id="WP_146353439.1">
    <property type="nucleotide sequence ID" value="NZ_VOBR01000011.1"/>
</dbReference>
<proteinExistence type="predicted"/>
<comment type="caution">
    <text evidence="6">The sequence shown here is derived from an EMBL/GenBank/DDBJ whole genome shotgun (WGS) entry which is preliminary data.</text>
</comment>
<dbReference type="PROSITE" id="PS50977">
    <property type="entry name" value="HTH_TETR_2"/>
    <property type="match status" value="1"/>
</dbReference>
<gene>
    <name evidence="6" type="ORF">FKR81_19105</name>
</gene>
<dbReference type="EMBL" id="VOBR01000011">
    <property type="protein sequence ID" value="TWP50719.1"/>
    <property type="molecule type" value="Genomic_DNA"/>
</dbReference>
<keyword evidence="2 4" id="KW-0238">DNA-binding</keyword>
<evidence type="ECO:0000313" key="7">
    <source>
        <dbReference type="Proteomes" id="UP000316639"/>
    </source>
</evidence>